<evidence type="ECO:0000256" key="6">
    <source>
        <dbReference type="ARBA" id="ARBA00023157"/>
    </source>
</evidence>
<name>A0A0J6RXH6_9HYPH</name>
<keyword evidence="3" id="KW-0575">Peroxidase</keyword>
<dbReference type="InterPro" id="IPR036249">
    <property type="entry name" value="Thioredoxin-like_sf"/>
</dbReference>
<evidence type="ECO:0000313" key="13">
    <source>
        <dbReference type="EMBL" id="KMO27525.1"/>
    </source>
</evidence>
<comment type="caution">
    <text evidence="13">The sequence shown here is derived from an EMBL/GenBank/DDBJ whole genome shotgun (WGS) entry which is preliminary data.</text>
</comment>
<keyword evidence="4" id="KW-0049">Antioxidant</keyword>
<evidence type="ECO:0000256" key="11">
    <source>
        <dbReference type="ARBA" id="ARBA00049091"/>
    </source>
</evidence>
<evidence type="ECO:0000256" key="9">
    <source>
        <dbReference type="ARBA" id="ARBA00038489"/>
    </source>
</evidence>
<dbReference type="GO" id="GO:0034599">
    <property type="term" value="P:cellular response to oxidative stress"/>
    <property type="evidence" value="ECO:0007669"/>
    <property type="project" value="TreeGrafter"/>
</dbReference>
<dbReference type="EMBL" id="LABX01000295">
    <property type="protein sequence ID" value="KMO27525.1"/>
    <property type="molecule type" value="Genomic_DNA"/>
</dbReference>
<evidence type="ECO:0000256" key="3">
    <source>
        <dbReference type="ARBA" id="ARBA00022559"/>
    </source>
</evidence>
<comment type="similarity">
    <text evidence="9">Belongs to the peroxiredoxin family. BCP/PrxQ subfamily.</text>
</comment>
<keyword evidence="5" id="KW-0560">Oxidoreductase</keyword>
<evidence type="ECO:0000256" key="5">
    <source>
        <dbReference type="ARBA" id="ARBA00023002"/>
    </source>
</evidence>
<proteinExistence type="inferred from homology"/>
<protein>
    <recommendedName>
        <fullName evidence="2">thioredoxin-dependent peroxiredoxin</fullName>
        <ecNumber evidence="2">1.11.1.24</ecNumber>
    </recommendedName>
    <alternativeName>
        <fullName evidence="8">Thioredoxin peroxidase</fullName>
    </alternativeName>
    <alternativeName>
        <fullName evidence="10">Thioredoxin-dependent peroxiredoxin Bcp</fullName>
    </alternativeName>
</protein>
<dbReference type="PROSITE" id="PS51352">
    <property type="entry name" value="THIOREDOXIN_2"/>
    <property type="match status" value="1"/>
</dbReference>
<dbReference type="EC" id="1.11.1.24" evidence="2"/>
<gene>
    <name evidence="13" type="ORF">VP06_30290</name>
</gene>
<evidence type="ECO:0000256" key="10">
    <source>
        <dbReference type="ARBA" id="ARBA00042639"/>
    </source>
</evidence>
<organism evidence="13 14">
    <name type="scientific">Methylobacterium aquaticum</name>
    <dbReference type="NCBI Taxonomy" id="270351"/>
    <lineage>
        <taxon>Bacteria</taxon>
        <taxon>Pseudomonadati</taxon>
        <taxon>Pseudomonadota</taxon>
        <taxon>Alphaproteobacteria</taxon>
        <taxon>Hyphomicrobiales</taxon>
        <taxon>Methylobacteriaceae</taxon>
        <taxon>Methylobacterium</taxon>
    </lineage>
</organism>
<dbReference type="Pfam" id="PF00578">
    <property type="entry name" value="AhpC-TSA"/>
    <property type="match status" value="1"/>
</dbReference>
<comment type="catalytic activity">
    <reaction evidence="11">
        <text>a hydroperoxide + [thioredoxin]-dithiol = an alcohol + [thioredoxin]-disulfide + H2O</text>
        <dbReference type="Rhea" id="RHEA:62620"/>
        <dbReference type="Rhea" id="RHEA-COMP:10698"/>
        <dbReference type="Rhea" id="RHEA-COMP:10700"/>
        <dbReference type="ChEBI" id="CHEBI:15377"/>
        <dbReference type="ChEBI" id="CHEBI:29950"/>
        <dbReference type="ChEBI" id="CHEBI:30879"/>
        <dbReference type="ChEBI" id="CHEBI:35924"/>
        <dbReference type="ChEBI" id="CHEBI:50058"/>
        <dbReference type="EC" id="1.11.1.24"/>
    </reaction>
</comment>
<dbReference type="RefSeq" id="WP_048467512.1">
    <property type="nucleotide sequence ID" value="NZ_LABX01000295.1"/>
</dbReference>
<evidence type="ECO:0000259" key="12">
    <source>
        <dbReference type="PROSITE" id="PS51352"/>
    </source>
</evidence>
<evidence type="ECO:0000256" key="1">
    <source>
        <dbReference type="ARBA" id="ARBA00003330"/>
    </source>
</evidence>
<evidence type="ECO:0000256" key="8">
    <source>
        <dbReference type="ARBA" id="ARBA00032824"/>
    </source>
</evidence>
<dbReference type="GO" id="GO:0008379">
    <property type="term" value="F:thioredoxin peroxidase activity"/>
    <property type="evidence" value="ECO:0007669"/>
    <property type="project" value="TreeGrafter"/>
</dbReference>
<dbReference type="PANTHER" id="PTHR42801">
    <property type="entry name" value="THIOREDOXIN-DEPENDENT PEROXIDE REDUCTASE"/>
    <property type="match status" value="1"/>
</dbReference>
<dbReference type="InterPro" id="IPR013766">
    <property type="entry name" value="Thioredoxin_domain"/>
</dbReference>
<dbReference type="GO" id="GO:0005737">
    <property type="term" value="C:cytoplasm"/>
    <property type="evidence" value="ECO:0007669"/>
    <property type="project" value="TreeGrafter"/>
</dbReference>
<dbReference type="InterPro" id="IPR050924">
    <property type="entry name" value="Peroxiredoxin_BCP/PrxQ"/>
</dbReference>
<dbReference type="OrthoDB" id="9809746at2"/>
<keyword evidence="6" id="KW-1015">Disulfide bond</keyword>
<dbReference type="CDD" id="cd02970">
    <property type="entry name" value="PRX_like2"/>
    <property type="match status" value="1"/>
</dbReference>
<sequence length="220" mass="23432">MTLQADLDAFLAASRTRIPADVAALIAAGIDEQVAAGLAHRALKAGDRAPDMRLPNAQGATIDLAVLRERGPVIVTFYRGGWCPYCNLELRAYQALLPEIRAAGASLVAISPQTPDASLSTVETNDLGFEVLSDVGSRTAEAFGIVFALTDALRAVYARLGHALPTVNGTDDWHLPIPATFVIAPNGRIVLAHVDPDYRHRLEPAEALRAARDAVPAQPR</sequence>
<dbReference type="InterPro" id="IPR000866">
    <property type="entry name" value="AhpC/TSA"/>
</dbReference>
<evidence type="ECO:0000256" key="4">
    <source>
        <dbReference type="ARBA" id="ARBA00022862"/>
    </source>
</evidence>
<dbReference type="SUPFAM" id="SSF52833">
    <property type="entry name" value="Thioredoxin-like"/>
    <property type="match status" value="1"/>
</dbReference>
<dbReference type="PATRIC" id="fig|270351.6.peg.4485"/>
<dbReference type="Proteomes" id="UP000035929">
    <property type="component" value="Unassembled WGS sequence"/>
</dbReference>
<reference evidence="13 14" key="1">
    <citation type="submission" date="2015-03" db="EMBL/GenBank/DDBJ databases">
        <title>Genome sequencing of Methylobacterium aquaticum DSM16371 type strain.</title>
        <authorList>
            <person name="Chaudhry V."/>
            <person name="Patil P.B."/>
        </authorList>
    </citation>
    <scope>NUCLEOTIDE SEQUENCE [LARGE SCALE GENOMIC DNA]</scope>
    <source>
        <strain evidence="13 14">DSM 16371</strain>
    </source>
</reference>
<evidence type="ECO:0000256" key="2">
    <source>
        <dbReference type="ARBA" id="ARBA00013017"/>
    </source>
</evidence>
<evidence type="ECO:0000256" key="7">
    <source>
        <dbReference type="ARBA" id="ARBA00023284"/>
    </source>
</evidence>
<feature type="domain" description="Thioredoxin" evidence="12">
    <location>
        <begin position="43"/>
        <end position="217"/>
    </location>
</feature>
<evidence type="ECO:0000313" key="14">
    <source>
        <dbReference type="Proteomes" id="UP000035929"/>
    </source>
</evidence>
<dbReference type="PANTHER" id="PTHR42801:SF7">
    <property type="entry name" value="SLL1159 PROTEIN"/>
    <property type="match status" value="1"/>
</dbReference>
<keyword evidence="7" id="KW-0676">Redox-active center</keyword>
<dbReference type="AlphaFoldDB" id="A0A0J6RXH6"/>
<accession>A0A0J6RXH6</accession>
<dbReference type="GO" id="GO:0045454">
    <property type="term" value="P:cell redox homeostasis"/>
    <property type="evidence" value="ECO:0007669"/>
    <property type="project" value="TreeGrafter"/>
</dbReference>
<dbReference type="Gene3D" id="3.40.30.10">
    <property type="entry name" value="Glutaredoxin"/>
    <property type="match status" value="1"/>
</dbReference>
<comment type="function">
    <text evidence="1">Thiol-specific peroxidase that catalyzes the reduction of hydrogen peroxide and organic hydroperoxides to water and alcohols, respectively. Plays a role in cell protection against oxidative stress by detoxifying peroxides and as sensor of hydrogen peroxide-mediated signaling events.</text>
</comment>